<dbReference type="GO" id="GO:0003678">
    <property type="term" value="F:DNA helicase activity"/>
    <property type="evidence" value="ECO:0000318"/>
    <property type="project" value="GO_Central"/>
</dbReference>
<evidence type="ECO:0000256" key="1">
    <source>
        <dbReference type="ARBA" id="ARBA00001966"/>
    </source>
</evidence>
<dbReference type="HOGENOM" id="CLU_006515_2_1_1"/>
<dbReference type="FunFam" id="3.40.50.300:FF:002969">
    <property type="entry name" value="Putative ATP-dependent DNA helicase DDX11"/>
    <property type="match status" value="1"/>
</dbReference>
<keyword evidence="5" id="KW-0547">Nucleotide-binding</keyword>
<keyword evidence="7" id="KW-0347">Helicase</keyword>
<evidence type="ECO:0000256" key="6">
    <source>
        <dbReference type="ARBA" id="ARBA00022801"/>
    </source>
</evidence>
<dbReference type="eggNOG" id="KOG1133">
    <property type="taxonomic scope" value="Eukaryota"/>
</dbReference>
<comment type="similarity">
    <text evidence="3">Belongs to the DEAD box helicase family. DEAH subfamily. DDX11/CHL1 sub-subfamily.</text>
</comment>
<dbReference type="Pfam" id="PF13307">
    <property type="entry name" value="Helicase_C_2"/>
    <property type="match status" value="1"/>
</dbReference>
<keyword evidence="12" id="KW-0539">Nucleus</keyword>
<dbReference type="KEGG" id="tad:TRIADDRAFT_25417"/>
<dbReference type="InterPro" id="IPR010614">
    <property type="entry name" value="RAD3-like_helicase_DEAD"/>
</dbReference>
<dbReference type="OMA" id="QTHQFRD"/>
<dbReference type="CTD" id="6754153"/>
<evidence type="ECO:0000256" key="3">
    <source>
        <dbReference type="ARBA" id="ARBA00008435"/>
    </source>
</evidence>
<dbReference type="SMART" id="SM00488">
    <property type="entry name" value="DEXDc2"/>
    <property type="match status" value="1"/>
</dbReference>
<dbReference type="RefSeq" id="XP_002112498.1">
    <property type="nucleotide sequence ID" value="XM_002112462.1"/>
</dbReference>
<evidence type="ECO:0000256" key="8">
    <source>
        <dbReference type="ARBA" id="ARBA00022840"/>
    </source>
</evidence>
<comment type="subcellular location">
    <subcellularLocation>
        <location evidence="2">Nucleus</location>
    </subcellularLocation>
</comment>
<comment type="cofactor">
    <cofactor evidence="1">
        <name>[4Fe-4S] cluster</name>
        <dbReference type="ChEBI" id="CHEBI:49883"/>
    </cofactor>
</comment>
<keyword evidence="4" id="KW-0479">Metal-binding</keyword>
<keyword evidence="9" id="KW-0408">Iron</keyword>
<evidence type="ECO:0000256" key="10">
    <source>
        <dbReference type="ARBA" id="ARBA00023014"/>
    </source>
</evidence>
<evidence type="ECO:0000256" key="5">
    <source>
        <dbReference type="ARBA" id="ARBA00022741"/>
    </source>
</evidence>
<dbReference type="SMART" id="SM00491">
    <property type="entry name" value="HELICc2"/>
    <property type="match status" value="1"/>
</dbReference>
<dbReference type="SUPFAM" id="SSF52540">
    <property type="entry name" value="P-loop containing nucleoside triphosphate hydrolases"/>
    <property type="match status" value="1"/>
</dbReference>
<reference evidence="14 15" key="1">
    <citation type="journal article" date="2008" name="Nature">
        <title>The Trichoplax genome and the nature of placozoans.</title>
        <authorList>
            <person name="Srivastava M."/>
            <person name="Begovic E."/>
            <person name="Chapman J."/>
            <person name="Putnam N.H."/>
            <person name="Hellsten U."/>
            <person name="Kawashima T."/>
            <person name="Kuo A."/>
            <person name="Mitros T."/>
            <person name="Salamov A."/>
            <person name="Carpenter M.L."/>
            <person name="Signorovitch A.Y."/>
            <person name="Moreno M.A."/>
            <person name="Kamm K."/>
            <person name="Grimwood J."/>
            <person name="Schmutz J."/>
            <person name="Shapiro H."/>
            <person name="Grigoriev I.V."/>
            <person name="Buss L.W."/>
            <person name="Schierwater B."/>
            <person name="Dellaporta S.L."/>
            <person name="Rokhsar D.S."/>
        </authorList>
    </citation>
    <scope>NUCLEOTIDE SEQUENCE [LARGE SCALE GENOMIC DNA]</scope>
    <source>
        <strain evidence="14 15">Grell-BS-1999</strain>
    </source>
</reference>
<evidence type="ECO:0000256" key="4">
    <source>
        <dbReference type="ARBA" id="ARBA00022723"/>
    </source>
</evidence>
<dbReference type="GeneID" id="6754153"/>
<dbReference type="InterPro" id="IPR014013">
    <property type="entry name" value="Helic_SF1/SF2_ATP-bd_DinG/Rad3"/>
</dbReference>
<dbReference type="STRING" id="10228.B3RYJ4"/>
<dbReference type="GO" id="GO:0006139">
    <property type="term" value="P:nucleobase-containing compound metabolic process"/>
    <property type="evidence" value="ECO:0007669"/>
    <property type="project" value="InterPro"/>
</dbReference>
<dbReference type="Proteomes" id="UP000009022">
    <property type="component" value="Unassembled WGS sequence"/>
</dbReference>
<dbReference type="PANTHER" id="PTHR11472">
    <property type="entry name" value="DNA REPAIR DEAD HELICASE RAD3/XP-D SUBFAMILY MEMBER"/>
    <property type="match status" value="1"/>
</dbReference>
<dbReference type="GO" id="GO:0016818">
    <property type="term" value="F:hydrolase activity, acting on acid anhydrides, in phosphorus-containing anhydrides"/>
    <property type="evidence" value="ECO:0007669"/>
    <property type="project" value="InterPro"/>
</dbReference>
<keyword evidence="10" id="KW-0411">Iron-sulfur</keyword>
<evidence type="ECO:0000256" key="12">
    <source>
        <dbReference type="ARBA" id="ARBA00023242"/>
    </source>
</evidence>
<dbReference type="PROSITE" id="PS51193">
    <property type="entry name" value="HELICASE_ATP_BIND_2"/>
    <property type="match status" value="1"/>
</dbReference>
<dbReference type="Gene3D" id="3.40.50.300">
    <property type="entry name" value="P-loop containing nucleotide triphosphate hydrolases"/>
    <property type="match status" value="3"/>
</dbReference>
<dbReference type="InterPro" id="IPR006554">
    <property type="entry name" value="Helicase-like_DEXD_c2"/>
</dbReference>
<dbReference type="FunFam" id="3.40.50.300:FF:001250">
    <property type="entry name" value="Putative ATP-dependent RNA helicase DDX11"/>
    <property type="match status" value="1"/>
</dbReference>
<dbReference type="GO" id="GO:0046872">
    <property type="term" value="F:metal ion binding"/>
    <property type="evidence" value="ECO:0007669"/>
    <property type="project" value="UniProtKB-KW"/>
</dbReference>
<dbReference type="GO" id="GO:0051536">
    <property type="term" value="F:iron-sulfur cluster binding"/>
    <property type="evidence" value="ECO:0007669"/>
    <property type="project" value="UniProtKB-KW"/>
</dbReference>
<sequence length="899" mass="102346">MDIHHDELNQSSQWPDFDFPFQPYDIQVQFMRTLYTVLQDRKIGIFESPTGTGKSLSLICGAITWLNDFNRNIEGRIESRYLKLDIQLSVILELSWITEYDQQKADRERLQIVQSMKQKLLDRQSRLKNIKKNFSTVKTKVWNDADQRSTIEYEDKSNSGSTEDLDDEDLLIYDYHTDEEEETKLDNGASEEEEDGKIADDDPEITKIYYCSRTHSQLAQFIGEVKKCNFADSIRLVVLGSRQNLCINPSVVKLKSVNKINDKCLEMQKRKKEEKVTVAHKDSNKKRKISKLSGCPYLNIASRNDLRDYILADIHDIEEVVHFGTSLKACPYYGARAALSQADIVVTPYNTLLSKSTRDACGIKLAGNVVIVDEAHNLLETIGNINSVELSHRQLTEAMHLLQCYQDRYKKRLSARNLVFIKQLIYLLKCIVGIFTNTNNKTSPEKETSVYRSNDFLLSLNVDNLNLFKILRYCKRTSISKKLNGFMERYKSTVQVSTRSESTEHGENDSIYDSYMAAFQNIENFLELLTNPNQDGRVVVNHQAMQSQSTVKYLLLNPASYFAEIINDCRAVIIAGGTMQPVNDLRHRLFFACGVESSRITEFTCGHVIAPDRILPFSLSKGPSGLELDFSFQSRELNTMIDEFGRILLNFVNVIPGGMVCFFASYDYETIVYTRLEKTGILEKIGRKKKVYREPRKSAKVEQVLSDYARCIQLSDKKLGSTSLNGAVLFSVVGGKMSEGINFSDGLGRLCILIIIINTTQLFLRCVIMVGLPYPNSKSPELIEKMEYLDSLSSVSSPDSSKTLGQMYYENICLKAVNQSIGRAIRHINDYAAIVLLDYRYKRSSIRSGLASWINERLIEYDRFGAAFASTRKVLFSLVNCIPPAVHFCRVNVVIALVE</sequence>
<accession>B3RYJ4</accession>
<evidence type="ECO:0000259" key="13">
    <source>
        <dbReference type="PROSITE" id="PS51193"/>
    </source>
</evidence>
<dbReference type="GO" id="GO:0034085">
    <property type="term" value="P:establishment of sister chromatid cohesion"/>
    <property type="evidence" value="ECO:0000318"/>
    <property type="project" value="GO_Central"/>
</dbReference>
<evidence type="ECO:0000313" key="14">
    <source>
        <dbReference type="EMBL" id="EDV24608.1"/>
    </source>
</evidence>
<dbReference type="GO" id="GO:0005634">
    <property type="term" value="C:nucleus"/>
    <property type="evidence" value="ECO:0000318"/>
    <property type="project" value="GO_Central"/>
</dbReference>
<organism evidence="14 15">
    <name type="scientific">Trichoplax adhaerens</name>
    <name type="common">Trichoplax reptans</name>
    <dbReference type="NCBI Taxonomy" id="10228"/>
    <lineage>
        <taxon>Eukaryota</taxon>
        <taxon>Metazoa</taxon>
        <taxon>Placozoa</taxon>
        <taxon>Uniplacotomia</taxon>
        <taxon>Trichoplacea</taxon>
        <taxon>Trichoplacidae</taxon>
        <taxon>Trichoplax</taxon>
    </lineage>
</organism>
<protein>
    <recommendedName>
        <fullName evidence="13">Helicase ATP-binding domain-containing protein</fullName>
    </recommendedName>
</protein>
<dbReference type="InterPro" id="IPR027417">
    <property type="entry name" value="P-loop_NTPase"/>
</dbReference>
<dbReference type="InParanoid" id="B3RYJ4"/>
<dbReference type="PhylomeDB" id="B3RYJ4"/>
<dbReference type="GO" id="GO:0005524">
    <property type="term" value="F:ATP binding"/>
    <property type="evidence" value="ECO:0007669"/>
    <property type="project" value="UniProtKB-KW"/>
</dbReference>
<evidence type="ECO:0000313" key="15">
    <source>
        <dbReference type="Proteomes" id="UP000009022"/>
    </source>
</evidence>
<dbReference type="GO" id="GO:0003677">
    <property type="term" value="F:DNA binding"/>
    <property type="evidence" value="ECO:0007669"/>
    <property type="project" value="InterPro"/>
</dbReference>
<dbReference type="InterPro" id="IPR013020">
    <property type="entry name" value="Rad3/Chl1-like"/>
</dbReference>
<dbReference type="NCBIfam" id="TIGR00604">
    <property type="entry name" value="rad3"/>
    <property type="match status" value="1"/>
</dbReference>
<proteinExistence type="inferred from homology"/>
<feature type="domain" description="Helicase ATP-binding" evidence="13">
    <location>
        <begin position="13"/>
        <end position="425"/>
    </location>
</feature>
<dbReference type="InterPro" id="IPR006555">
    <property type="entry name" value="ATP-dep_Helicase_C"/>
</dbReference>
<keyword evidence="11" id="KW-0413">Isomerase</keyword>
<dbReference type="PANTHER" id="PTHR11472:SF41">
    <property type="entry name" value="ATP-DEPENDENT DNA HELICASE DDX11-RELATED"/>
    <property type="match status" value="1"/>
</dbReference>
<dbReference type="Pfam" id="PF06733">
    <property type="entry name" value="DEAD_2"/>
    <property type="match status" value="1"/>
</dbReference>
<evidence type="ECO:0000256" key="9">
    <source>
        <dbReference type="ARBA" id="ARBA00023004"/>
    </source>
</evidence>
<dbReference type="AlphaFoldDB" id="B3RYJ4"/>
<name>B3RYJ4_TRIAD</name>
<keyword evidence="6" id="KW-0378">Hydrolase</keyword>
<keyword evidence="15" id="KW-1185">Reference proteome</keyword>
<evidence type="ECO:0000256" key="2">
    <source>
        <dbReference type="ARBA" id="ARBA00004123"/>
    </source>
</evidence>
<dbReference type="CDD" id="cd18788">
    <property type="entry name" value="SF2_C_XPD"/>
    <property type="match status" value="1"/>
</dbReference>
<dbReference type="OrthoDB" id="267079at2759"/>
<dbReference type="EMBL" id="DS985245">
    <property type="protein sequence ID" value="EDV24608.1"/>
    <property type="molecule type" value="Genomic_DNA"/>
</dbReference>
<evidence type="ECO:0000256" key="11">
    <source>
        <dbReference type="ARBA" id="ARBA00023235"/>
    </source>
</evidence>
<keyword evidence="8" id="KW-0067">ATP-binding</keyword>
<dbReference type="FunCoup" id="B3RYJ4">
    <property type="interactions" value="1164"/>
</dbReference>
<dbReference type="InterPro" id="IPR045028">
    <property type="entry name" value="DinG/Rad3-like"/>
</dbReference>
<gene>
    <name evidence="14" type="ORF">TRIADDRAFT_25417</name>
</gene>
<evidence type="ECO:0000256" key="7">
    <source>
        <dbReference type="ARBA" id="ARBA00022806"/>
    </source>
</evidence>